<keyword evidence="2" id="KW-0812">Transmembrane</keyword>
<evidence type="ECO:0000313" key="3">
    <source>
        <dbReference type="EMBL" id="WBP88453.1"/>
    </source>
</evidence>
<reference evidence="4" key="1">
    <citation type="submission" date="2022-12" db="EMBL/GenBank/DDBJ databases">
        <authorList>
            <person name="Mo P."/>
        </authorList>
    </citation>
    <scope>NUCLEOTIDE SEQUENCE [LARGE SCALE GENOMIC DNA]</scope>
    <source>
        <strain evidence="4">HUAS 3-15</strain>
    </source>
</reference>
<evidence type="ECO:0000256" key="1">
    <source>
        <dbReference type="SAM" id="MobiDB-lite"/>
    </source>
</evidence>
<accession>A0ABY7Q6V1</accession>
<feature type="transmembrane region" description="Helical" evidence="2">
    <location>
        <begin position="401"/>
        <end position="420"/>
    </location>
</feature>
<gene>
    <name evidence="3" type="ORF">O1G21_23160</name>
</gene>
<feature type="transmembrane region" description="Helical" evidence="2">
    <location>
        <begin position="310"/>
        <end position="336"/>
    </location>
</feature>
<proteinExistence type="predicted"/>
<feature type="region of interest" description="Disordered" evidence="1">
    <location>
        <begin position="556"/>
        <end position="623"/>
    </location>
</feature>
<keyword evidence="4" id="KW-1185">Reference proteome</keyword>
<keyword evidence="2" id="KW-1133">Transmembrane helix</keyword>
<feature type="transmembrane region" description="Helical" evidence="2">
    <location>
        <begin position="270"/>
        <end position="290"/>
    </location>
</feature>
<feature type="compositionally biased region" description="Pro residues" evidence="1">
    <location>
        <begin position="45"/>
        <end position="61"/>
    </location>
</feature>
<organism evidence="3 4">
    <name type="scientific">Kitasatospora cathayae</name>
    <dbReference type="NCBI Taxonomy" id="3004092"/>
    <lineage>
        <taxon>Bacteria</taxon>
        <taxon>Bacillati</taxon>
        <taxon>Actinomycetota</taxon>
        <taxon>Actinomycetes</taxon>
        <taxon>Kitasatosporales</taxon>
        <taxon>Streptomycetaceae</taxon>
        <taxon>Kitasatospora</taxon>
    </lineage>
</organism>
<protein>
    <recommendedName>
        <fullName evidence="5">Zinc ribbon domain-containing protein</fullName>
    </recommendedName>
</protein>
<evidence type="ECO:0000313" key="4">
    <source>
        <dbReference type="Proteomes" id="UP001212821"/>
    </source>
</evidence>
<sequence length="623" mass="63222">MANCASCGATSVEGAPVCGSCGRPTAPPPPTAVALPAVPQSAPGYGPPPTGSPGAYPPPGPGAGYPPVGGPPTVGSWGAGQPYDPQAAQSPVVRWLTGTNWRPALRAAVGPTVVLLLAALAAAIPGDYTYDQAFRTPDFGDRLLSTLAMALNALGAPFRIGFDNPITRSRSETLEVTLWVVPMTVTVLWCLALWLGLRAGLRRRKADGSQLTRGQAAGEALRTAVVLGLVTVVLGLVAGSSWNPGNAYGDSDYYGSGSGLGKSSFSTDSGWLWAVGWALVVGGLLAFAVYGTDALRWAAWRSRAVRGWAVAALTAGQALALTLGLASVTAFVLVAATSDDGGQTALSLAFLPNLGLLLLGLGSGATLQANSTASPVPGWSEDHDSHREFSFFDLHGETADWRWTGLLALAAAFLLGWTAYRRQLDAADRLRLATVYAALLIALSAASGGLFSTSMSVQSPTSGSFGGVNDSAMTADGSVSLVFLSVLVASVVWALVGALLVPALLASLGGRGGPAPYGAVPPGAAPYGPYGAVPPQVPYPAPPVPGQGAPVYGVPPQGPVPPGLPPQVPPYPAGPTDAQVVEVGEVLGSHDAPPAPAAGTPLPADAPRPPEEPVDPTVWRDHP</sequence>
<feature type="transmembrane region" description="Helical" evidence="2">
    <location>
        <begin position="477"/>
        <end position="501"/>
    </location>
</feature>
<keyword evidence="2" id="KW-0472">Membrane</keyword>
<feature type="compositionally biased region" description="Pro residues" evidence="1">
    <location>
        <begin position="556"/>
        <end position="573"/>
    </location>
</feature>
<dbReference type="EMBL" id="CP115450">
    <property type="protein sequence ID" value="WBP88453.1"/>
    <property type="molecule type" value="Genomic_DNA"/>
</dbReference>
<feature type="transmembrane region" description="Helical" evidence="2">
    <location>
        <begin position="176"/>
        <end position="199"/>
    </location>
</feature>
<evidence type="ECO:0008006" key="5">
    <source>
        <dbReference type="Google" id="ProtNLM"/>
    </source>
</evidence>
<feature type="transmembrane region" description="Helical" evidence="2">
    <location>
        <begin position="104"/>
        <end position="124"/>
    </location>
</feature>
<dbReference type="RefSeq" id="WP_270146510.1">
    <property type="nucleotide sequence ID" value="NZ_CP115450.1"/>
</dbReference>
<feature type="region of interest" description="Disordered" evidence="1">
    <location>
        <begin position="24"/>
        <end position="64"/>
    </location>
</feature>
<feature type="compositionally biased region" description="Low complexity" evidence="1">
    <location>
        <begin position="32"/>
        <end position="44"/>
    </location>
</feature>
<evidence type="ECO:0000256" key="2">
    <source>
        <dbReference type="SAM" id="Phobius"/>
    </source>
</evidence>
<feature type="transmembrane region" description="Helical" evidence="2">
    <location>
        <begin position="220"/>
        <end position="242"/>
    </location>
</feature>
<name>A0ABY7Q6V1_9ACTN</name>
<feature type="transmembrane region" description="Helical" evidence="2">
    <location>
        <begin position="432"/>
        <end position="457"/>
    </location>
</feature>
<dbReference type="Proteomes" id="UP001212821">
    <property type="component" value="Chromosome"/>
</dbReference>